<dbReference type="EMBL" id="ATHJ01000082">
    <property type="protein sequence ID" value="EPR40493.1"/>
    <property type="molecule type" value="Genomic_DNA"/>
</dbReference>
<organism evidence="1 2">
    <name type="scientific">Desulfococcus multivorans DSM 2059</name>
    <dbReference type="NCBI Taxonomy" id="1121405"/>
    <lineage>
        <taxon>Bacteria</taxon>
        <taxon>Pseudomonadati</taxon>
        <taxon>Thermodesulfobacteriota</taxon>
        <taxon>Desulfobacteria</taxon>
        <taxon>Desulfobacterales</taxon>
        <taxon>Desulfococcaceae</taxon>
        <taxon>Desulfococcus</taxon>
    </lineage>
</organism>
<evidence type="ECO:0000313" key="1">
    <source>
        <dbReference type="EMBL" id="EPR40493.1"/>
    </source>
</evidence>
<evidence type="ECO:0000313" key="2">
    <source>
        <dbReference type="Proteomes" id="UP000014977"/>
    </source>
</evidence>
<sequence length="39" mass="4377">MPRMTFENSDNMRGTGLTSLLTDVNKISSDQFKKSNQAI</sequence>
<dbReference type="AlphaFoldDB" id="S7V7G3"/>
<accession>S7V7G3</accession>
<reference evidence="1 2" key="1">
    <citation type="journal article" date="2013" name="Genome Announc.">
        <title>Draft genome sequences for three mercury-methylating, sulfate-reducing bacteria.</title>
        <authorList>
            <person name="Brown S.D."/>
            <person name="Hurt R.A.Jr."/>
            <person name="Gilmour C.C."/>
            <person name="Elias D.A."/>
        </authorList>
    </citation>
    <scope>NUCLEOTIDE SEQUENCE [LARGE SCALE GENOMIC DNA]</scope>
    <source>
        <strain evidence="1 2">DSM 2059</strain>
    </source>
</reference>
<proteinExistence type="predicted"/>
<protein>
    <submittedName>
        <fullName evidence="1">Uncharacterized protein</fullName>
    </submittedName>
</protein>
<name>S7V7G3_DESML</name>
<keyword evidence="2" id="KW-1185">Reference proteome</keyword>
<gene>
    <name evidence="1" type="ORF">dsmv_2384</name>
</gene>
<dbReference type="Proteomes" id="UP000014977">
    <property type="component" value="Unassembled WGS sequence"/>
</dbReference>
<comment type="caution">
    <text evidence="1">The sequence shown here is derived from an EMBL/GenBank/DDBJ whole genome shotgun (WGS) entry which is preliminary data.</text>
</comment>